<dbReference type="PANTHER" id="PTHR43335:SF11">
    <property type="entry name" value="ABC TRANSPORTER RELATED"/>
    <property type="match status" value="1"/>
</dbReference>
<keyword evidence="3" id="KW-0547">Nucleotide-binding</keyword>
<evidence type="ECO:0000259" key="5">
    <source>
        <dbReference type="PROSITE" id="PS50893"/>
    </source>
</evidence>
<name>A0A7Z0WGC8_9PSEU</name>
<dbReference type="Pfam" id="PF00005">
    <property type="entry name" value="ABC_tran"/>
    <property type="match status" value="1"/>
</dbReference>
<evidence type="ECO:0000256" key="3">
    <source>
        <dbReference type="ARBA" id="ARBA00022741"/>
    </source>
</evidence>
<keyword evidence="2" id="KW-0813">Transport</keyword>
<feature type="domain" description="ABC transporter" evidence="5">
    <location>
        <begin position="27"/>
        <end position="240"/>
    </location>
</feature>
<dbReference type="PANTHER" id="PTHR43335">
    <property type="entry name" value="ABC TRANSPORTER, ATP-BINDING PROTEIN"/>
    <property type="match status" value="1"/>
</dbReference>
<dbReference type="OrthoDB" id="9776369at2"/>
<dbReference type="Gene3D" id="3.40.50.300">
    <property type="entry name" value="P-loop containing nucleotide triphosphate hydrolases"/>
    <property type="match status" value="1"/>
</dbReference>
<dbReference type="InterPro" id="IPR003593">
    <property type="entry name" value="AAA+_ATPase"/>
</dbReference>
<proteinExistence type="inferred from homology"/>
<dbReference type="AlphaFoldDB" id="A0A7Z0WGC8"/>
<reference evidence="6 7" key="1">
    <citation type="submission" date="2016-12" db="EMBL/GenBank/DDBJ databases">
        <title>The draft genome sequence of Actinophytocola xinjiangensis.</title>
        <authorList>
            <person name="Wang W."/>
            <person name="Yuan L."/>
        </authorList>
    </citation>
    <scope>NUCLEOTIDE SEQUENCE [LARGE SCALE GENOMIC DNA]</scope>
    <source>
        <strain evidence="6 7">CGMCC 4.4663</strain>
    </source>
</reference>
<dbReference type="EMBL" id="MSIF01000020">
    <property type="protein sequence ID" value="OLF06613.1"/>
    <property type="molecule type" value="Genomic_DNA"/>
</dbReference>
<dbReference type="PROSITE" id="PS50893">
    <property type="entry name" value="ABC_TRANSPORTER_2"/>
    <property type="match status" value="1"/>
</dbReference>
<organism evidence="6 7">
    <name type="scientific">Actinophytocola xinjiangensis</name>
    <dbReference type="NCBI Taxonomy" id="485602"/>
    <lineage>
        <taxon>Bacteria</taxon>
        <taxon>Bacillati</taxon>
        <taxon>Actinomycetota</taxon>
        <taxon>Actinomycetes</taxon>
        <taxon>Pseudonocardiales</taxon>
        <taxon>Pseudonocardiaceae</taxon>
    </lineage>
</organism>
<dbReference type="GO" id="GO:0005524">
    <property type="term" value="F:ATP binding"/>
    <property type="evidence" value="ECO:0007669"/>
    <property type="project" value="UniProtKB-KW"/>
</dbReference>
<dbReference type="RefSeq" id="WP_075136493.1">
    <property type="nucleotide sequence ID" value="NZ_MSIF01000020.1"/>
</dbReference>
<keyword evidence="7" id="KW-1185">Reference proteome</keyword>
<comment type="similarity">
    <text evidence="1">Belongs to the ABC transporter superfamily.</text>
</comment>
<gene>
    <name evidence="6" type="ORF">BLA60_30535</name>
</gene>
<evidence type="ECO:0000256" key="4">
    <source>
        <dbReference type="ARBA" id="ARBA00022840"/>
    </source>
</evidence>
<keyword evidence="4" id="KW-0067">ATP-binding</keyword>
<protein>
    <recommendedName>
        <fullName evidence="5">ABC transporter domain-containing protein</fullName>
    </recommendedName>
</protein>
<dbReference type="InterPro" id="IPR003439">
    <property type="entry name" value="ABC_transporter-like_ATP-bd"/>
</dbReference>
<accession>A0A7Z0WGC8</accession>
<comment type="caution">
    <text evidence="6">The sequence shown here is derived from an EMBL/GenBank/DDBJ whole genome shotgun (WGS) entry which is preliminary data.</text>
</comment>
<dbReference type="InterPro" id="IPR027417">
    <property type="entry name" value="P-loop_NTPase"/>
</dbReference>
<dbReference type="SUPFAM" id="SSF52540">
    <property type="entry name" value="P-loop containing nucleoside triphosphate hydrolases"/>
    <property type="match status" value="1"/>
</dbReference>
<dbReference type="GO" id="GO:0016887">
    <property type="term" value="F:ATP hydrolysis activity"/>
    <property type="evidence" value="ECO:0007669"/>
    <property type="project" value="InterPro"/>
</dbReference>
<evidence type="ECO:0000256" key="2">
    <source>
        <dbReference type="ARBA" id="ARBA00022448"/>
    </source>
</evidence>
<dbReference type="Proteomes" id="UP000185696">
    <property type="component" value="Unassembled WGS sequence"/>
</dbReference>
<dbReference type="SMART" id="SM00382">
    <property type="entry name" value="AAA"/>
    <property type="match status" value="1"/>
</dbReference>
<evidence type="ECO:0000313" key="6">
    <source>
        <dbReference type="EMBL" id="OLF06613.1"/>
    </source>
</evidence>
<evidence type="ECO:0000256" key="1">
    <source>
        <dbReference type="ARBA" id="ARBA00005417"/>
    </source>
</evidence>
<sequence>MTPHAVVDVAATAARSRPDPRETAVLLSCQGMRVSVDGTVLVDDVWFEVRAGEIFGLTGAEGSGKSTVLHAVCGLLPTDAGMVLLDGHRLDSVMSPVRTGLVGHTLQEAAVLPCATVLENLEFWARIHGSELAGEALAVTGLIDNADAPVDRAPLGVRRALGLAVALLADPRLLVVDELTAGVDRPDAERLLGIVRRIGAQGRSVLYAGRAAEDVRAVCDRVGVLDHGRLAAGGARRPAA</sequence>
<evidence type="ECO:0000313" key="7">
    <source>
        <dbReference type="Proteomes" id="UP000185696"/>
    </source>
</evidence>